<dbReference type="Proteomes" id="UP000000253">
    <property type="component" value="Chromosome"/>
</dbReference>
<dbReference type="Pfam" id="PF17207">
    <property type="entry name" value="MCM_OB"/>
    <property type="match status" value="1"/>
</dbReference>
<dbReference type="EC" id="3.6.1.-" evidence="8"/>
<evidence type="ECO:0000256" key="1">
    <source>
        <dbReference type="ARBA" id="ARBA00008010"/>
    </source>
</evidence>
<dbReference type="GO" id="GO:0006260">
    <property type="term" value="P:DNA replication"/>
    <property type="evidence" value="ECO:0007669"/>
    <property type="project" value="UniProtKB-KW"/>
</dbReference>
<dbReference type="PROSITE" id="PS50051">
    <property type="entry name" value="MCM_2"/>
    <property type="match status" value="1"/>
</dbReference>
<dbReference type="InterPro" id="IPR027417">
    <property type="entry name" value="P-loop_NTPase"/>
</dbReference>
<dbReference type="AlphaFoldDB" id="A4G0G3"/>
<evidence type="ECO:0000256" key="4">
    <source>
        <dbReference type="ARBA" id="ARBA00022840"/>
    </source>
</evidence>
<dbReference type="SMART" id="SM00350">
    <property type="entry name" value="MCM"/>
    <property type="match status" value="1"/>
</dbReference>
<feature type="domain" description="MCM C-terminal AAA(+) ATPase" evidence="7">
    <location>
        <begin position="275"/>
        <end position="477"/>
    </location>
</feature>
<dbReference type="GO" id="GO:0005524">
    <property type="term" value="F:ATP binding"/>
    <property type="evidence" value="ECO:0007669"/>
    <property type="project" value="UniProtKB-KW"/>
</dbReference>
<dbReference type="PRINTS" id="PR01657">
    <property type="entry name" value="MCMFAMILY"/>
</dbReference>
<dbReference type="Gene3D" id="2.20.28.10">
    <property type="match status" value="1"/>
</dbReference>
<evidence type="ECO:0000256" key="3">
    <source>
        <dbReference type="ARBA" id="ARBA00022741"/>
    </source>
</evidence>
<dbReference type="InterPro" id="IPR036388">
    <property type="entry name" value="WH-like_DNA-bd_sf"/>
</dbReference>
<dbReference type="CDD" id="cd17706">
    <property type="entry name" value="MCM"/>
    <property type="match status" value="1"/>
</dbReference>
<dbReference type="GO" id="GO:0017116">
    <property type="term" value="F:single-stranded DNA helicase activity"/>
    <property type="evidence" value="ECO:0007669"/>
    <property type="project" value="TreeGrafter"/>
</dbReference>
<dbReference type="SUPFAM" id="SSF50249">
    <property type="entry name" value="Nucleic acid-binding proteins"/>
    <property type="match status" value="1"/>
</dbReference>
<dbReference type="GO" id="GO:0016787">
    <property type="term" value="F:hydrolase activity"/>
    <property type="evidence" value="ECO:0007669"/>
    <property type="project" value="UniProtKB-KW"/>
</dbReference>
<protein>
    <submittedName>
        <fullName evidence="8">Replicative DNA helicase Mcm</fullName>
        <ecNumber evidence="8">3.6.1.-</ecNumber>
    </submittedName>
</protein>
<dbReference type="eggNOG" id="arCOG00439">
    <property type="taxonomic scope" value="Archaea"/>
</dbReference>
<evidence type="ECO:0000256" key="5">
    <source>
        <dbReference type="ARBA" id="ARBA00023125"/>
    </source>
</evidence>
<dbReference type="PANTHER" id="PTHR11630">
    <property type="entry name" value="DNA REPLICATION LICENSING FACTOR MCM FAMILY MEMBER"/>
    <property type="match status" value="1"/>
</dbReference>
<dbReference type="KEGG" id="mmq:MmarC5_1650"/>
<keyword evidence="5 6" id="KW-0238">DNA-binding</keyword>
<keyword evidence="8" id="KW-0347">Helicase</keyword>
<dbReference type="Gene3D" id="3.40.50.300">
    <property type="entry name" value="P-loop containing nucleotide triphosphate hydrolases"/>
    <property type="match status" value="1"/>
</dbReference>
<dbReference type="PANTHER" id="PTHR11630:SF66">
    <property type="entry name" value="DNA REPLICATION LICENSING FACTOR MCM4"/>
    <property type="match status" value="1"/>
</dbReference>
<evidence type="ECO:0000313" key="8">
    <source>
        <dbReference type="EMBL" id="ABO35947.1"/>
    </source>
</evidence>
<dbReference type="PROSITE" id="PS00847">
    <property type="entry name" value="MCM_1"/>
    <property type="match status" value="1"/>
</dbReference>
<dbReference type="InterPro" id="IPR012340">
    <property type="entry name" value="NA-bd_OB-fold"/>
</dbReference>
<dbReference type="Pfam" id="PF00493">
    <property type="entry name" value="MCM"/>
    <property type="match status" value="1"/>
</dbReference>
<evidence type="ECO:0000259" key="7">
    <source>
        <dbReference type="PROSITE" id="PS50051"/>
    </source>
</evidence>
<dbReference type="EMBL" id="CP000609">
    <property type="protein sequence ID" value="ABO35947.1"/>
    <property type="molecule type" value="Genomic_DNA"/>
</dbReference>
<keyword evidence="2" id="KW-0235">DNA replication</keyword>
<dbReference type="InterPro" id="IPR031327">
    <property type="entry name" value="MCM"/>
</dbReference>
<keyword evidence="4 6" id="KW-0067">ATP-binding</keyword>
<proteinExistence type="inferred from homology"/>
<dbReference type="STRING" id="402880.MmarC5_1650"/>
<comment type="similarity">
    <text evidence="1 6">Belongs to the MCM family.</text>
</comment>
<dbReference type="Gene3D" id="2.40.50.140">
    <property type="entry name" value="Nucleic acid-binding proteins"/>
    <property type="match status" value="1"/>
</dbReference>
<organism evidence="8 9">
    <name type="scientific">Methanococcus maripaludis (strain C5 / ATCC BAA-1333)</name>
    <dbReference type="NCBI Taxonomy" id="402880"/>
    <lineage>
        <taxon>Archaea</taxon>
        <taxon>Methanobacteriati</taxon>
        <taxon>Methanobacteriota</taxon>
        <taxon>Methanomada group</taxon>
        <taxon>Methanococci</taxon>
        <taxon>Methanococcales</taxon>
        <taxon>Methanococcaceae</taxon>
        <taxon>Methanococcus</taxon>
    </lineage>
</organism>
<dbReference type="InterPro" id="IPR018525">
    <property type="entry name" value="MCM_CS"/>
</dbReference>
<dbReference type="HOGENOM" id="CLU_000995_7_2_2"/>
<dbReference type="InterPro" id="IPR041562">
    <property type="entry name" value="MCM_lid"/>
</dbReference>
<keyword evidence="8" id="KW-0378">Hydrolase</keyword>
<keyword evidence="3 6" id="KW-0547">Nucleotide-binding</keyword>
<accession>A4G0G3</accession>
<sequence length="676" mass="76309">MWKNMDDKRIQTIRPRLTECLKTLNFQDIISEKKKIAIDLDNIYKHGVIDFIEFLEELPKEGIELLEECYSDAYYAIKTEKPDIVITVKNIPEEFNKSEKKQIYTIEDIKSSTLGKLIEFEGIVVIATKIKSAIKKASYVCTACGEKKIQDIENPFEMSFEPFCPKCAQNMALIEDESEYIDFQEIKVQQPLDSMDDPEEPPKYISVFLEHSPGIYCGRVKVTGIPIKNQKNKKIPIYDIYIKGIHCEIVEDKIEANLTEEDIKNIEKVGKNPNVVDILSDRMIPEIKGYDIVKKAIFLQQIKGVKKGNKRADSHLLLITDPGIGKSVMLRKIAEIPGNIYGSVTTASGVGLTAAVIREKTEIGDDTWVIKPGLLVKANKGTACIDELTVNRDLQTFVLEAMESQTIHINKGGINAKLPSECAIIAACNPRWGRFDPNVSIPEQINIPAPMLSRFDLIFPIKDEADRSKDKEIAKHIINVHRSYLSKEVSDNMKLDHIIVDDVLIDRDFVIKYIEYAKTKAPIISESAENLLTDFYLNMRKGAAQITARQLEAAIRIAEAHSKAKLKDVVDEEDASEAISIITESLKEIAYDHETGQFDIDKISGVGRKDRNKMMGVYDLIKALAEKNDNDLVLMDDIIESGKSKGIDEEQVQTLIKKLIKNGDIDEPKTGKYRII</sequence>
<dbReference type="GO" id="GO:0042555">
    <property type="term" value="C:MCM complex"/>
    <property type="evidence" value="ECO:0007669"/>
    <property type="project" value="TreeGrafter"/>
</dbReference>
<dbReference type="InterPro" id="IPR033762">
    <property type="entry name" value="MCM_OB"/>
</dbReference>
<name>A4G0G3_METM5</name>
<dbReference type="Gene3D" id="1.10.10.10">
    <property type="entry name" value="Winged helix-like DNA-binding domain superfamily/Winged helix DNA-binding domain"/>
    <property type="match status" value="1"/>
</dbReference>
<evidence type="ECO:0000313" key="9">
    <source>
        <dbReference type="Proteomes" id="UP000000253"/>
    </source>
</evidence>
<dbReference type="GO" id="GO:0003697">
    <property type="term" value="F:single-stranded DNA binding"/>
    <property type="evidence" value="ECO:0007669"/>
    <property type="project" value="TreeGrafter"/>
</dbReference>
<evidence type="ECO:0000256" key="6">
    <source>
        <dbReference type="RuleBase" id="RU004070"/>
    </source>
</evidence>
<gene>
    <name evidence="8" type="ordered locus">MmarC5_1650</name>
</gene>
<evidence type="ECO:0000256" key="2">
    <source>
        <dbReference type="ARBA" id="ARBA00022705"/>
    </source>
</evidence>
<dbReference type="SUPFAM" id="SSF52540">
    <property type="entry name" value="P-loop containing nucleoside triphosphate hydrolases"/>
    <property type="match status" value="1"/>
</dbReference>
<dbReference type="InterPro" id="IPR001208">
    <property type="entry name" value="MCM_dom"/>
</dbReference>
<reference evidence="8 9" key="1">
    <citation type="submission" date="2007-03" db="EMBL/GenBank/DDBJ databases">
        <title>Complete sequence of chromosome of Methanococcus maripaludis C5.</title>
        <authorList>
            <consortium name="US DOE Joint Genome Institute"/>
            <person name="Copeland A."/>
            <person name="Lucas S."/>
            <person name="Lapidus A."/>
            <person name="Barry K."/>
            <person name="Glavina del Rio T."/>
            <person name="Dalin E."/>
            <person name="Tice H."/>
            <person name="Pitluck S."/>
            <person name="Chertkov O."/>
            <person name="Brettin T."/>
            <person name="Bruce D."/>
            <person name="Han C."/>
            <person name="Detter J.C."/>
            <person name="Schmutz J."/>
            <person name="Larimer F."/>
            <person name="Land M."/>
            <person name="Hauser L."/>
            <person name="Kyrpides N."/>
            <person name="Mikhailova N."/>
            <person name="Sieprawska-Lupa M."/>
            <person name="Whitman W.B."/>
            <person name="Richardson P."/>
        </authorList>
    </citation>
    <scope>NUCLEOTIDE SEQUENCE [LARGE SCALE GENOMIC DNA]</scope>
    <source>
        <strain evidence="9">C5 / ATCC BAA-1333</strain>
    </source>
</reference>
<dbReference type="Pfam" id="PF17855">
    <property type="entry name" value="MCM_lid"/>
    <property type="match status" value="1"/>
</dbReference>